<dbReference type="InterPro" id="IPR037066">
    <property type="entry name" value="Plug_dom_sf"/>
</dbReference>
<keyword evidence="12" id="KW-1185">Reference proteome</keyword>
<dbReference type="SUPFAM" id="SSF49464">
    <property type="entry name" value="Carboxypeptidase regulatory domain-like"/>
    <property type="match status" value="1"/>
</dbReference>
<reference evidence="11 12" key="1">
    <citation type="submission" date="2013-02" db="EMBL/GenBank/DDBJ databases">
        <title>A novel strain isolated from Lonar lake, Maharashtra, India.</title>
        <authorList>
            <person name="Singh A."/>
        </authorList>
    </citation>
    <scope>NUCLEOTIDE SEQUENCE [LARGE SCALE GENOMIC DNA]</scope>
    <source>
        <strain evidence="11 12">AK24</strain>
    </source>
</reference>
<sequence>MTMKKHIPPKHIGTRIMLLCLLMLASTPFVVQSQGLGSLAIARNNSQATMDAHVMDRQVSLTLSQVGAKELFRSLEAKTGLKFVYDRGVLQSDAKISVDRRGISLYDLLHEVSLQSPFRFKLINQNIHVRLDSPAKDPKMEREDINVRGRVTDANGMAMPGVSVLVEGSTQGTVTDLDGNYAITVPEGGALVFSFIGFRNQRIAVGTQTVINITMQEDLTGLDEVVVTALGIKREAKSLGYSTSTVSQDEMTINRTPNFMNALQGKMAGVNITSLGTGPSGTSKIRIRGQSSFGGNNSPLIVVDGIPLDNTNFGARGDFSDRGSNRTSDGGDGLNSINPDNIESMTVLKGGAASALYGSRAKDGVIMITTKNRGTGKGVTVEFNSNFTHDTPMDFRDYQFEYGQGENGVRPTAPFPTSGVWSFGERFQPGMTHILFDNLEVPYEPQRNQFREFYRNGFTWTNSFTVASSTDNGGFNVMISNMDNQLIMPESDFNRKTINFGFTQTVAKKFTIWGNINYSKELRRNPPNIAEQDYSPVIIYTLANSMPMHILRDNAEDPNGNENIWSRFTNRTNPYFALKRFENIERDRVFGNITAKYDLADWIFVQGRVGQDFFAREQEYNLPHGTQRQVPAPAGFVNGQYVQDATNVREVNADFLISANKKFGDFGFLVNAGGNQMYRRFSRHNVYVQDFFSRDLYTIGNSRVRDPIYQFSERQVNSLYGSAEVSYKEFLYINGTLRNDWFSTLSPANRSILYPSITGSFIFSQAFGSTLPEWISFGKVRAAYSEVGSDTDVQPYSNNLFFNINAQQFPNSNGVPQPLGSIAGSVVPNANLRPMTVQEREFGLEMQLFDNRVGFEVTYYHKLSRDQILQAQLSDATGFLTQLINVGKSQNEGVEMLLNLNPIRTQNFRWDASFNAAYNITEVLDLGPDVSDNSITVGTADFHGELRHVVGRPMAQLYGFGLLRDAQGRVVHDPGNGRPLRNPEQMEFGSAIPTWVGGFTNGFDYKGINMSFLIDFKLGHKLNSGTHMNAYRHGLDKATLPGRDVGYVIGEGVNPNGEINTRQTPVQLYYESMRSLVLSELSIFNAGSWQLRQITLGYDFTRLLPSNFPVRGMRLNAVANNVAVIKKWVPHIHPDQFGFPSDNLMGLEATGLPVSRSIGFNLNLKF</sequence>
<dbReference type="PANTHER" id="PTHR30069:SF29">
    <property type="entry name" value="HEMOGLOBIN AND HEMOGLOBIN-HAPTOGLOBIN-BINDING PROTEIN 1-RELATED"/>
    <property type="match status" value="1"/>
</dbReference>
<keyword evidence="11" id="KW-0675">Receptor</keyword>
<evidence type="ECO:0000256" key="4">
    <source>
        <dbReference type="ARBA" id="ARBA00022692"/>
    </source>
</evidence>
<keyword evidence="3 8" id="KW-1134">Transmembrane beta strand</keyword>
<protein>
    <submittedName>
        <fullName evidence="11">TonB-dependent receptor</fullName>
    </submittedName>
</protein>
<evidence type="ECO:0000313" key="11">
    <source>
        <dbReference type="EMBL" id="EON78163.1"/>
    </source>
</evidence>
<dbReference type="InterPro" id="IPR012910">
    <property type="entry name" value="Plug_dom"/>
</dbReference>
<dbReference type="STRING" id="1232681.ADIS_1360"/>
<evidence type="ECO:0000256" key="3">
    <source>
        <dbReference type="ARBA" id="ARBA00022452"/>
    </source>
</evidence>
<evidence type="ECO:0000256" key="7">
    <source>
        <dbReference type="ARBA" id="ARBA00023237"/>
    </source>
</evidence>
<dbReference type="InterPro" id="IPR023997">
    <property type="entry name" value="TonB-dep_OMP_SusC/RagA_CS"/>
</dbReference>
<dbReference type="FunFam" id="2.60.40.1120:FF:000003">
    <property type="entry name" value="Outer membrane protein Omp121"/>
    <property type="match status" value="1"/>
</dbReference>
<dbReference type="GO" id="GO:0044718">
    <property type="term" value="P:siderophore transmembrane transport"/>
    <property type="evidence" value="ECO:0007669"/>
    <property type="project" value="TreeGrafter"/>
</dbReference>
<evidence type="ECO:0000256" key="9">
    <source>
        <dbReference type="SAM" id="MobiDB-lite"/>
    </source>
</evidence>
<dbReference type="Gene3D" id="2.60.40.1120">
    <property type="entry name" value="Carboxypeptidase-like, regulatory domain"/>
    <property type="match status" value="1"/>
</dbReference>
<feature type="domain" description="TonB-dependent receptor plug" evidence="10">
    <location>
        <begin position="237"/>
        <end position="365"/>
    </location>
</feature>
<keyword evidence="6 8" id="KW-0472">Membrane</keyword>
<comment type="similarity">
    <text evidence="8">Belongs to the TonB-dependent receptor family.</text>
</comment>
<dbReference type="EMBL" id="AQHR01000041">
    <property type="protein sequence ID" value="EON78163.1"/>
    <property type="molecule type" value="Genomic_DNA"/>
</dbReference>
<dbReference type="InterPro" id="IPR023996">
    <property type="entry name" value="TonB-dep_OMP_SusC/RagA"/>
</dbReference>
<evidence type="ECO:0000256" key="8">
    <source>
        <dbReference type="PROSITE-ProRule" id="PRU01360"/>
    </source>
</evidence>
<dbReference type="Gene3D" id="2.40.170.20">
    <property type="entry name" value="TonB-dependent receptor, beta-barrel domain"/>
    <property type="match status" value="1"/>
</dbReference>
<dbReference type="InterPro" id="IPR036942">
    <property type="entry name" value="Beta-barrel_TonB_sf"/>
</dbReference>
<dbReference type="InterPro" id="IPR008969">
    <property type="entry name" value="CarboxyPept-like_regulatory"/>
</dbReference>
<dbReference type="GO" id="GO:0009279">
    <property type="term" value="C:cell outer membrane"/>
    <property type="evidence" value="ECO:0007669"/>
    <property type="project" value="UniProtKB-SubCell"/>
</dbReference>
<evidence type="ECO:0000259" key="10">
    <source>
        <dbReference type="Pfam" id="PF07715"/>
    </source>
</evidence>
<dbReference type="Pfam" id="PF07715">
    <property type="entry name" value="Plug"/>
    <property type="match status" value="1"/>
</dbReference>
<dbReference type="SUPFAM" id="SSF56935">
    <property type="entry name" value="Porins"/>
    <property type="match status" value="1"/>
</dbReference>
<gene>
    <name evidence="11" type="ORF">ADIS_1360</name>
</gene>
<dbReference type="Gene3D" id="2.170.130.10">
    <property type="entry name" value="TonB-dependent receptor, plug domain"/>
    <property type="match status" value="1"/>
</dbReference>
<dbReference type="InterPro" id="IPR039426">
    <property type="entry name" value="TonB-dep_rcpt-like"/>
</dbReference>
<comment type="caution">
    <text evidence="11">The sequence shown here is derived from an EMBL/GenBank/DDBJ whole genome shotgun (WGS) entry which is preliminary data.</text>
</comment>
<proteinExistence type="inferred from homology"/>
<dbReference type="GO" id="GO:0015344">
    <property type="term" value="F:siderophore uptake transmembrane transporter activity"/>
    <property type="evidence" value="ECO:0007669"/>
    <property type="project" value="TreeGrafter"/>
</dbReference>
<dbReference type="AlphaFoldDB" id="R7ZVX2"/>
<organism evidence="11 12">
    <name type="scientific">Lunatimonas lonarensis</name>
    <dbReference type="NCBI Taxonomy" id="1232681"/>
    <lineage>
        <taxon>Bacteria</taxon>
        <taxon>Pseudomonadati</taxon>
        <taxon>Bacteroidota</taxon>
        <taxon>Cytophagia</taxon>
        <taxon>Cytophagales</taxon>
        <taxon>Cyclobacteriaceae</taxon>
    </lineage>
</organism>
<keyword evidence="5" id="KW-0732">Signal</keyword>
<keyword evidence="2 8" id="KW-0813">Transport</keyword>
<keyword evidence="4 8" id="KW-0812">Transmembrane</keyword>
<accession>R7ZVX2</accession>
<comment type="subcellular location">
    <subcellularLocation>
        <location evidence="1 8">Cell outer membrane</location>
        <topology evidence="1 8">Multi-pass membrane protein</topology>
    </subcellularLocation>
</comment>
<evidence type="ECO:0000256" key="6">
    <source>
        <dbReference type="ARBA" id="ARBA00023136"/>
    </source>
</evidence>
<name>R7ZVX2_9BACT</name>
<dbReference type="PANTHER" id="PTHR30069">
    <property type="entry name" value="TONB-DEPENDENT OUTER MEMBRANE RECEPTOR"/>
    <property type="match status" value="1"/>
</dbReference>
<feature type="region of interest" description="Disordered" evidence="9">
    <location>
        <begin position="314"/>
        <end position="338"/>
    </location>
</feature>
<keyword evidence="7 8" id="KW-0998">Cell outer membrane</keyword>
<evidence type="ECO:0000256" key="2">
    <source>
        <dbReference type="ARBA" id="ARBA00022448"/>
    </source>
</evidence>
<dbReference type="PROSITE" id="PS52016">
    <property type="entry name" value="TONB_DEPENDENT_REC_3"/>
    <property type="match status" value="1"/>
</dbReference>
<dbReference type="Pfam" id="PF13715">
    <property type="entry name" value="CarbopepD_reg_2"/>
    <property type="match status" value="1"/>
</dbReference>
<dbReference type="PATRIC" id="fig|1288963.3.peg.1356"/>
<evidence type="ECO:0000256" key="5">
    <source>
        <dbReference type="ARBA" id="ARBA00022729"/>
    </source>
</evidence>
<dbReference type="NCBIfam" id="TIGR04057">
    <property type="entry name" value="SusC_RagA_signa"/>
    <property type="match status" value="1"/>
</dbReference>
<dbReference type="Proteomes" id="UP000013909">
    <property type="component" value="Unassembled WGS sequence"/>
</dbReference>
<evidence type="ECO:0000313" key="12">
    <source>
        <dbReference type="Proteomes" id="UP000013909"/>
    </source>
</evidence>
<evidence type="ECO:0000256" key="1">
    <source>
        <dbReference type="ARBA" id="ARBA00004571"/>
    </source>
</evidence>
<dbReference type="NCBIfam" id="TIGR04056">
    <property type="entry name" value="OMP_RagA_SusC"/>
    <property type="match status" value="1"/>
</dbReference>